<dbReference type="CDD" id="cd09120">
    <property type="entry name" value="PLDc_DNaseII_1"/>
    <property type="match status" value="1"/>
</dbReference>
<dbReference type="EMBL" id="UYRV01113746">
    <property type="protein sequence ID" value="VDN28440.1"/>
    <property type="molecule type" value="Genomic_DNA"/>
</dbReference>
<gene>
    <name evidence="3" type="ORF">CGOC_LOCUS10957</name>
</gene>
<reference evidence="3 4" key="1">
    <citation type="submission" date="2018-11" db="EMBL/GenBank/DDBJ databases">
        <authorList>
            <consortium name="Pathogen Informatics"/>
        </authorList>
    </citation>
    <scope>NUCLEOTIDE SEQUENCE [LARGE SCALE GENOMIC DNA]</scope>
</reference>
<dbReference type="PANTHER" id="PTHR10858">
    <property type="entry name" value="DEOXYRIBONUCLEASE II"/>
    <property type="match status" value="1"/>
</dbReference>
<protein>
    <submittedName>
        <fullName evidence="3">Uncharacterized protein</fullName>
    </submittedName>
</protein>
<dbReference type="OrthoDB" id="10261598at2759"/>
<proteinExistence type="inferred from homology"/>
<dbReference type="GO" id="GO:0006309">
    <property type="term" value="P:apoptotic DNA fragmentation"/>
    <property type="evidence" value="ECO:0007669"/>
    <property type="project" value="TreeGrafter"/>
</dbReference>
<dbReference type="GO" id="GO:0004531">
    <property type="term" value="F:deoxyribonuclease II activity"/>
    <property type="evidence" value="ECO:0007669"/>
    <property type="project" value="InterPro"/>
</dbReference>
<dbReference type="AlphaFoldDB" id="A0A3P7MPC3"/>
<accession>A0A3P7MPC3</accession>
<evidence type="ECO:0000256" key="2">
    <source>
        <dbReference type="ARBA" id="ARBA00022801"/>
    </source>
</evidence>
<dbReference type="PANTHER" id="PTHR10858:SF30">
    <property type="entry name" value="CELL-DEATH-RELATED NUCLEASE 7"/>
    <property type="match status" value="1"/>
</dbReference>
<comment type="similarity">
    <text evidence="1">Belongs to the DNase II family.</text>
</comment>
<keyword evidence="4" id="KW-1185">Reference proteome</keyword>
<dbReference type="InterPro" id="IPR004947">
    <property type="entry name" value="DNase_II"/>
</dbReference>
<evidence type="ECO:0000313" key="4">
    <source>
        <dbReference type="Proteomes" id="UP000271889"/>
    </source>
</evidence>
<name>A0A3P7MPC3_CYLGO</name>
<dbReference type="Pfam" id="PF03265">
    <property type="entry name" value="DNase_II"/>
    <property type="match status" value="1"/>
</dbReference>
<keyword evidence="2" id="KW-0378">Hydrolase</keyword>
<evidence type="ECO:0000313" key="3">
    <source>
        <dbReference type="EMBL" id="VDN28440.1"/>
    </source>
</evidence>
<organism evidence="3 4">
    <name type="scientific">Cylicostephanus goldi</name>
    <name type="common">Nematode worm</name>
    <dbReference type="NCBI Taxonomy" id="71465"/>
    <lineage>
        <taxon>Eukaryota</taxon>
        <taxon>Metazoa</taxon>
        <taxon>Ecdysozoa</taxon>
        <taxon>Nematoda</taxon>
        <taxon>Chromadorea</taxon>
        <taxon>Rhabditida</taxon>
        <taxon>Rhabditina</taxon>
        <taxon>Rhabditomorpha</taxon>
        <taxon>Strongyloidea</taxon>
        <taxon>Strongylidae</taxon>
        <taxon>Cylicostephanus</taxon>
    </lineage>
</organism>
<evidence type="ECO:0000256" key="1">
    <source>
        <dbReference type="ARBA" id="ARBA00007527"/>
    </source>
</evidence>
<sequence length="144" mass="15994">MEAFQFHIDAKVGCKDMEGNDVDWFAAIKLPADFDDSKGYSFVYYDSSQPTWKKSKKSINSSNSAIGATISQLYKVDKKSFYIAYNDDGPDTEVESGRGHSKGVAVFDKNVGFWMVHSVPNYPPSSESSCDIARVVIMSSLINH</sequence>
<dbReference type="Proteomes" id="UP000271889">
    <property type="component" value="Unassembled WGS sequence"/>
</dbReference>